<dbReference type="InterPro" id="IPR002938">
    <property type="entry name" value="FAD-bd"/>
</dbReference>
<dbReference type="Pfam" id="PF01494">
    <property type="entry name" value="FAD_binding_3"/>
    <property type="match status" value="1"/>
</dbReference>
<dbReference type="NCBIfam" id="TIGR02032">
    <property type="entry name" value="GG-red-SF"/>
    <property type="match status" value="1"/>
</dbReference>
<evidence type="ECO:0000313" key="3">
    <source>
        <dbReference type="Proteomes" id="UP000293638"/>
    </source>
</evidence>
<dbReference type="PRINTS" id="PR00420">
    <property type="entry name" value="RNGMNOXGNASE"/>
</dbReference>
<sequence>MEDWDVIVVGAGPAGSLAALGALRARPGARVLLLDRADFPRDKVCGDALGPACLSLLAAVGLGSVTDGYPEQGQFELASRRISARHPLASPVTVVPRAVLDARLRDAAVAAGAVARTVRVRDVAAGPDAVVLDGQLRTPVLVGADGAESVVRRAVLPAARRSAPVAVSVRGYGPTRRDVPLIMSAGSDWPSYAWEFPLGDGTANIGYIATPAPGTHPSRAEMLEQAVALLPDSAPGVTEWRGHRLPMAPARPYLPDGRVLLVGDAAALVNPSSGEGIFDALLSGWLAGASAHEGAGAGAAYRTRLRRAHGRHQRHAALVARACRSDRLAEAGLRLAARDAGFFRSISGVALGDGALGPLVTARAVVRDRVALLSRRS</sequence>
<dbReference type="InterPro" id="IPR036188">
    <property type="entry name" value="FAD/NAD-bd_sf"/>
</dbReference>
<dbReference type="InterPro" id="IPR011777">
    <property type="entry name" value="Geranylgeranyl_Rdtase_fam"/>
</dbReference>
<dbReference type="OrthoDB" id="9795712at2"/>
<dbReference type="GO" id="GO:0016628">
    <property type="term" value="F:oxidoreductase activity, acting on the CH-CH group of donors, NAD or NADP as acceptor"/>
    <property type="evidence" value="ECO:0007669"/>
    <property type="project" value="InterPro"/>
</dbReference>
<accession>A0A4Q7NWH6</accession>
<comment type="caution">
    <text evidence="2">The sequence shown here is derived from an EMBL/GenBank/DDBJ whole genome shotgun (WGS) entry which is preliminary data.</text>
</comment>
<dbReference type="AlphaFoldDB" id="A0A4Q7NWH6"/>
<reference evidence="2 3" key="1">
    <citation type="submission" date="2019-02" db="EMBL/GenBank/DDBJ databases">
        <title>Genomic Encyclopedia of Type Strains, Phase IV (KMG-IV): sequencing the most valuable type-strain genomes for metagenomic binning, comparative biology and taxonomic classification.</title>
        <authorList>
            <person name="Goeker M."/>
        </authorList>
    </citation>
    <scope>NUCLEOTIDE SEQUENCE [LARGE SCALE GENOMIC DNA]</scope>
    <source>
        <strain evidence="2 3">DSM 45622</strain>
    </source>
</reference>
<proteinExistence type="predicted"/>
<dbReference type="PANTHER" id="PTHR42685:SF22">
    <property type="entry name" value="CONDITIONED MEDIUM FACTOR RECEPTOR 1"/>
    <property type="match status" value="1"/>
</dbReference>
<dbReference type="GO" id="GO:0071949">
    <property type="term" value="F:FAD binding"/>
    <property type="evidence" value="ECO:0007669"/>
    <property type="project" value="InterPro"/>
</dbReference>
<organism evidence="2 3">
    <name type="scientific">Motilibacter rhizosphaerae</name>
    <dbReference type="NCBI Taxonomy" id="598652"/>
    <lineage>
        <taxon>Bacteria</taxon>
        <taxon>Bacillati</taxon>
        <taxon>Actinomycetota</taxon>
        <taxon>Actinomycetes</taxon>
        <taxon>Motilibacterales</taxon>
        <taxon>Motilibacteraceae</taxon>
        <taxon>Motilibacter</taxon>
    </lineage>
</organism>
<dbReference type="RefSeq" id="WP_130491704.1">
    <property type="nucleotide sequence ID" value="NZ_SGXD01000001.1"/>
</dbReference>
<name>A0A4Q7NWH6_9ACTN</name>
<evidence type="ECO:0000259" key="1">
    <source>
        <dbReference type="Pfam" id="PF01494"/>
    </source>
</evidence>
<dbReference type="InterPro" id="IPR050407">
    <property type="entry name" value="Geranylgeranyl_reductase"/>
</dbReference>
<dbReference type="Proteomes" id="UP000293638">
    <property type="component" value="Unassembled WGS sequence"/>
</dbReference>
<feature type="domain" description="FAD-binding" evidence="1">
    <location>
        <begin position="4"/>
        <end position="155"/>
    </location>
</feature>
<dbReference type="PANTHER" id="PTHR42685">
    <property type="entry name" value="GERANYLGERANYL DIPHOSPHATE REDUCTASE"/>
    <property type="match status" value="1"/>
</dbReference>
<evidence type="ECO:0000313" key="2">
    <source>
        <dbReference type="EMBL" id="RZS91666.1"/>
    </source>
</evidence>
<dbReference type="SUPFAM" id="SSF51905">
    <property type="entry name" value="FAD/NAD(P)-binding domain"/>
    <property type="match status" value="1"/>
</dbReference>
<gene>
    <name evidence="2" type="ORF">EV189_0913</name>
</gene>
<protein>
    <submittedName>
        <fullName evidence="2">Geranylgeranyl reductase family protein</fullName>
    </submittedName>
</protein>
<dbReference type="Gene3D" id="3.50.50.60">
    <property type="entry name" value="FAD/NAD(P)-binding domain"/>
    <property type="match status" value="1"/>
</dbReference>
<dbReference type="EMBL" id="SGXD01000001">
    <property type="protein sequence ID" value="RZS91666.1"/>
    <property type="molecule type" value="Genomic_DNA"/>
</dbReference>
<keyword evidence="3" id="KW-1185">Reference proteome</keyword>